<dbReference type="Gene3D" id="1.10.45.10">
    <property type="entry name" value="Vanillyl-alcohol Oxidase, Chain A, domain 4"/>
    <property type="match status" value="1"/>
</dbReference>
<reference evidence="7" key="1">
    <citation type="journal article" date="2019" name="Int. J. Syst. Evol. Microbiol.">
        <title>The Global Catalogue of Microorganisms (GCM) 10K type strain sequencing project: providing services to taxonomists for standard genome sequencing and annotation.</title>
        <authorList>
            <consortium name="The Broad Institute Genomics Platform"/>
            <consortium name="The Broad Institute Genome Sequencing Center for Infectious Disease"/>
            <person name="Wu L."/>
            <person name="Ma J."/>
        </authorList>
    </citation>
    <scope>NUCLEOTIDE SEQUENCE [LARGE SCALE GENOMIC DNA]</scope>
    <source>
        <strain evidence="7">CGMCC 4.6946</strain>
    </source>
</reference>
<keyword evidence="2" id="KW-0274">FAD</keyword>
<organism evidence="6 7">
    <name type="scientific">Kocuria oceani</name>
    <dbReference type="NCBI Taxonomy" id="988827"/>
    <lineage>
        <taxon>Bacteria</taxon>
        <taxon>Bacillati</taxon>
        <taxon>Actinomycetota</taxon>
        <taxon>Actinomycetes</taxon>
        <taxon>Micrococcales</taxon>
        <taxon>Micrococcaceae</taxon>
        <taxon>Kocuria</taxon>
    </lineage>
</organism>
<evidence type="ECO:0000256" key="2">
    <source>
        <dbReference type="ARBA" id="ARBA00022827"/>
    </source>
</evidence>
<evidence type="ECO:0000259" key="4">
    <source>
        <dbReference type="Pfam" id="PF02913"/>
    </source>
</evidence>
<dbReference type="InterPro" id="IPR016171">
    <property type="entry name" value="Vanillyl_alc_oxidase_C-sub2"/>
</dbReference>
<evidence type="ECO:0000259" key="5">
    <source>
        <dbReference type="Pfam" id="PF09348"/>
    </source>
</evidence>
<gene>
    <name evidence="6" type="ORF">ACFPCS_03585</name>
</gene>
<feature type="compositionally biased region" description="Low complexity" evidence="3">
    <location>
        <begin position="161"/>
        <end position="172"/>
    </location>
</feature>
<evidence type="ECO:0000313" key="6">
    <source>
        <dbReference type="EMBL" id="MFC4902646.1"/>
    </source>
</evidence>
<evidence type="ECO:0000313" key="7">
    <source>
        <dbReference type="Proteomes" id="UP001595797"/>
    </source>
</evidence>
<dbReference type="InterPro" id="IPR016164">
    <property type="entry name" value="FAD-linked_Oxase-like_C"/>
</dbReference>
<accession>A0ABV9TGQ9</accession>
<dbReference type="PANTHER" id="PTHR34202">
    <property type="entry name" value="UPF0548 PROTEIN"/>
    <property type="match status" value="1"/>
</dbReference>
<feature type="compositionally biased region" description="Basic and acidic residues" evidence="3">
    <location>
        <begin position="144"/>
        <end position="159"/>
    </location>
</feature>
<evidence type="ECO:0000256" key="3">
    <source>
        <dbReference type="SAM" id="MobiDB-lite"/>
    </source>
</evidence>
<dbReference type="SUPFAM" id="SSF55103">
    <property type="entry name" value="FAD-linked oxidases, C-terminal domain"/>
    <property type="match status" value="1"/>
</dbReference>
<keyword evidence="1" id="KW-0285">Flavoprotein</keyword>
<feature type="domain" description="DUF1990" evidence="5">
    <location>
        <begin position="187"/>
        <end position="342"/>
    </location>
</feature>
<name>A0ABV9TGQ9_9MICC</name>
<dbReference type="InterPro" id="IPR004113">
    <property type="entry name" value="FAD-bd_oxidored_4_C"/>
</dbReference>
<dbReference type="EMBL" id="JBHSIW010000005">
    <property type="protein sequence ID" value="MFC4902646.1"/>
    <property type="molecule type" value="Genomic_DNA"/>
</dbReference>
<keyword evidence="7" id="KW-1185">Reference proteome</keyword>
<dbReference type="Proteomes" id="UP001595797">
    <property type="component" value="Unassembled WGS sequence"/>
</dbReference>
<dbReference type="InterPro" id="IPR018960">
    <property type="entry name" value="DUF1990"/>
</dbReference>
<dbReference type="PANTHER" id="PTHR34202:SF1">
    <property type="entry name" value="UPF0548 PROTEIN"/>
    <property type="match status" value="1"/>
</dbReference>
<dbReference type="Pfam" id="PF09348">
    <property type="entry name" value="DUF1990"/>
    <property type="match status" value="1"/>
</dbReference>
<feature type="domain" description="FAD-binding oxidoreductase/transferase type 4 C-terminal" evidence="4">
    <location>
        <begin position="16"/>
        <end position="76"/>
    </location>
</feature>
<dbReference type="RefSeq" id="WP_277551679.1">
    <property type="nucleotide sequence ID" value="NZ_JARAMH010000012.1"/>
</dbReference>
<dbReference type="Pfam" id="PF02913">
    <property type="entry name" value="FAD-oxidase_C"/>
    <property type="match status" value="1"/>
</dbReference>
<feature type="region of interest" description="Disordered" evidence="3">
    <location>
        <begin position="63"/>
        <end position="185"/>
    </location>
</feature>
<protein>
    <submittedName>
        <fullName evidence="6">DUF1990 family protein</fullName>
    </submittedName>
</protein>
<evidence type="ECO:0000256" key="1">
    <source>
        <dbReference type="ARBA" id="ARBA00022630"/>
    </source>
</evidence>
<sequence>MIVVAEHESITRGAPKDALGRMVGLARGLGGALTGEHGVGLLQRDRFTAEVGEVPRDLQHRIKRAFDPHSTLNPGKAVRPRPPPPRCGAGRRPTGGSPGRDRRRCRRIRETEGMDATCPADDGAHDEPGPGPRRRAAGGTPAEDGVRARWPGERPRGHPDGPGATRRGPAPRGGRRRGPPLEQRRLTYPEVGATAGALPAGYDHLVRSRAVGAGEAAFRAAAERLMGWEMHRSAGFEVRPTAARAALGTRVVLRLGRGPLRLEAPCEVVRVLDEPRRQGFAYGTLEGHPERGEELFCLDLRPDGTVVLSITAFSRPAAWWARAGAAPARWAQERVTQRYLRALL</sequence>
<comment type="caution">
    <text evidence="6">The sequence shown here is derived from an EMBL/GenBank/DDBJ whole genome shotgun (WGS) entry which is preliminary data.</text>
</comment>
<proteinExistence type="predicted"/>